<dbReference type="AlphaFoldDB" id="C3PJ90"/>
<keyword evidence="1" id="KW-0472">Membrane</keyword>
<evidence type="ECO:0000313" key="2">
    <source>
        <dbReference type="EMBL" id="ACP31748.1"/>
    </source>
</evidence>
<sequence length="180" mass="19537">MQTRCKQNANTDPSPGAILWPMIQAILSAILLFISSLFSGAGSSELPGSSGIAEAGSSQRNIITSTPAGLVTANAQQLEFVVNSEWKSAQQPDSFQVNFREQYLDFSCDNAGFHFESNEASEIDITWDLMSDNICFGPQSDGALIDFLQRPVTVKVDPDASATPERIYLVQDEKAIALSR</sequence>
<gene>
    <name evidence="2" type="ordered locus">cauri_0149</name>
</gene>
<name>C3PJ90_CORA7</name>
<dbReference type="KEGG" id="car:cauri_0149"/>
<keyword evidence="3" id="KW-1185">Reference proteome</keyword>
<keyword evidence="1" id="KW-0812">Transmembrane</keyword>
<evidence type="ECO:0000256" key="1">
    <source>
        <dbReference type="SAM" id="Phobius"/>
    </source>
</evidence>
<dbReference type="HOGENOM" id="CLU_1666464_0_0_11"/>
<evidence type="ECO:0000313" key="3">
    <source>
        <dbReference type="Proteomes" id="UP000002077"/>
    </source>
</evidence>
<dbReference type="STRING" id="548476.cauri_0149"/>
<dbReference type="EMBL" id="CP001601">
    <property type="protein sequence ID" value="ACP31748.1"/>
    <property type="molecule type" value="Genomic_DNA"/>
</dbReference>
<keyword evidence="1" id="KW-1133">Transmembrane helix</keyword>
<feature type="transmembrane region" description="Helical" evidence="1">
    <location>
        <begin position="18"/>
        <end position="38"/>
    </location>
</feature>
<organism evidence="2 3">
    <name type="scientific">Corynebacterium aurimucosum (strain ATCC 700975 / DSM 44827 / CIP 107346 / CN-1)</name>
    <name type="common">Corynebacterium nigricans</name>
    <dbReference type="NCBI Taxonomy" id="548476"/>
    <lineage>
        <taxon>Bacteria</taxon>
        <taxon>Bacillati</taxon>
        <taxon>Actinomycetota</taxon>
        <taxon>Actinomycetes</taxon>
        <taxon>Mycobacteriales</taxon>
        <taxon>Corynebacteriaceae</taxon>
        <taxon>Corynebacterium</taxon>
    </lineage>
</organism>
<dbReference type="Proteomes" id="UP000002077">
    <property type="component" value="Chromosome"/>
</dbReference>
<protein>
    <submittedName>
        <fullName evidence="2">Putative membrane protein</fullName>
    </submittedName>
</protein>
<reference evidence="2 3" key="1">
    <citation type="journal article" date="2010" name="BMC Genomics">
        <title>Complete genome sequence and lifestyle of black-pigmented Corynebacterium aurimucosum ATCC 700975 (formerly C. nigricans CN-1) isolated from a vaginal swab of a woman with spontaneous abortion.</title>
        <authorList>
            <person name="Trost E."/>
            <person name="Gotker S."/>
            <person name="Schneider J."/>
            <person name="Schneiker-Bekel S."/>
            <person name="Szczepanowski R."/>
            <person name="Tilker A."/>
            <person name="Viehoever P."/>
            <person name="Arnold W."/>
            <person name="Bekel T."/>
            <person name="Blom J."/>
            <person name="Gartemann K.H."/>
            <person name="Linke B."/>
            <person name="Goesmann A."/>
            <person name="Puhler A."/>
            <person name="Shukla S.K."/>
            <person name="Tauch A."/>
        </authorList>
    </citation>
    <scope>NUCLEOTIDE SEQUENCE [LARGE SCALE GENOMIC DNA]</scope>
    <source>
        <strain evidence="3">ATCC 700975 / DSM 44827 / CIP 107346 / CN-1</strain>
    </source>
</reference>
<proteinExistence type="predicted"/>
<accession>C3PJ90</accession>